<proteinExistence type="predicted"/>
<reference evidence="1" key="1">
    <citation type="submission" date="2021-01" db="EMBL/GenBank/DDBJ databases">
        <authorList>
            <person name="Corre E."/>
            <person name="Pelletier E."/>
            <person name="Niang G."/>
            <person name="Scheremetjew M."/>
            <person name="Finn R."/>
            <person name="Kale V."/>
            <person name="Holt S."/>
            <person name="Cochrane G."/>
            <person name="Meng A."/>
            <person name="Brown T."/>
            <person name="Cohen L."/>
        </authorList>
    </citation>
    <scope>NUCLEOTIDE SEQUENCE</scope>
    <source>
        <strain evidence="1">UTEX LB 2760</strain>
    </source>
</reference>
<gene>
    <name evidence="1" type="ORF">RMAR0315_LOCUS2447</name>
</gene>
<accession>A0A7S0G1T9</accession>
<organism evidence="1">
    <name type="scientific">Rhodosorus marinus</name>
    <dbReference type="NCBI Taxonomy" id="101924"/>
    <lineage>
        <taxon>Eukaryota</taxon>
        <taxon>Rhodophyta</taxon>
        <taxon>Stylonematophyceae</taxon>
        <taxon>Stylonematales</taxon>
        <taxon>Stylonemataceae</taxon>
        <taxon>Rhodosorus</taxon>
    </lineage>
</organism>
<dbReference type="AlphaFoldDB" id="A0A7S0G1T9"/>
<evidence type="ECO:0000313" key="1">
    <source>
        <dbReference type="EMBL" id="CAD8392472.1"/>
    </source>
</evidence>
<name>A0A7S0G1T9_9RHOD</name>
<protein>
    <submittedName>
        <fullName evidence="1">Uncharacterized protein</fullName>
    </submittedName>
</protein>
<dbReference type="EMBL" id="HBEK01004434">
    <property type="protein sequence ID" value="CAD8392472.1"/>
    <property type="molecule type" value="Transcribed_RNA"/>
</dbReference>
<sequence>MKRVRQFPDVTVLAFHDDISLVAPVRQLDSVLRWSQEHLRRIGAKLQLAKCTILHHPEVVSEVAQQPNLASLARTTEGLCLHGVPMGTTTYVAQQTRRLPLEHERLIEGILRLSADALPQQLCLFRYCASGRSTYFLRALDNTAGAVLAREVDARSLQVLSRLCGPLHDHPFLSAGDAKLVQAQIQLPCRWGGLGFSSQARVQPAAAVDAWLQLFRGPLADLTPTLRLKQLLLNTADPATSPTTLTALAAEIRHLLRTVSENLPADCSPSVARTTTWDGLLNQICAQRPTPPTETTADDPPRPLTRAQRAFANVLHCVAYQDIIDYPTVPAYARSRLRSATAGASATWFRDIPSASATFVTTQQLITNIRQLLGVPLTAHRPSEPCSSCRHTHDVYGYQLLHRCSRSTRMRIHRHNELVRTVARPQ</sequence>